<feature type="transmembrane region" description="Helical" evidence="8">
    <location>
        <begin position="314"/>
        <end position="332"/>
    </location>
</feature>
<evidence type="ECO:0000256" key="1">
    <source>
        <dbReference type="ARBA" id="ARBA00004651"/>
    </source>
</evidence>
<feature type="transmembrane region" description="Helical" evidence="8">
    <location>
        <begin position="395"/>
        <end position="418"/>
    </location>
</feature>
<organism evidence="9">
    <name type="scientific">Bacillus subtilis (strain 168)</name>
    <dbReference type="NCBI Taxonomy" id="224308"/>
    <lineage>
        <taxon>Bacteria</taxon>
        <taxon>Bacillati</taxon>
        <taxon>Bacillota</taxon>
        <taxon>Bacilli</taxon>
        <taxon>Bacillales</taxon>
        <taxon>Bacillaceae</taxon>
        <taxon>Bacillus</taxon>
    </lineage>
</organism>
<dbReference type="GO" id="GO:0005886">
    <property type="term" value="C:plasma membrane"/>
    <property type="evidence" value="ECO:0007669"/>
    <property type="project" value="UniProtKB-SubCell"/>
</dbReference>
<comment type="similarity">
    <text evidence="2">Belongs to the BCCT transporter (TC 2.A.15) family.</text>
</comment>
<feature type="transmembrane region" description="Helical" evidence="8">
    <location>
        <begin position="439"/>
        <end position="460"/>
    </location>
</feature>
<dbReference type="InterPro" id="IPR018093">
    <property type="entry name" value="BCCT_CS"/>
</dbReference>
<protein>
    <submittedName>
        <fullName evidence="9">Glycine betaine transporter OpuD</fullName>
    </submittedName>
</protein>
<evidence type="ECO:0000256" key="4">
    <source>
        <dbReference type="ARBA" id="ARBA00022475"/>
    </source>
</evidence>
<evidence type="ECO:0000256" key="5">
    <source>
        <dbReference type="ARBA" id="ARBA00022692"/>
    </source>
</evidence>
<evidence type="ECO:0000256" key="8">
    <source>
        <dbReference type="SAM" id="Phobius"/>
    </source>
</evidence>
<dbReference type="EMBL" id="CP052842">
    <property type="protein sequence ID" value="QJP89722.1"/>
    <property type="molecule type" value="Genomic_DNA"/>
</dbReference>
<dbReference type="PANTHER" id="PTHR30047">
    <property type="entry name" value="HIGH-AFFINITY CHOLINE TRANSPORT PROTEIN-RELATED"/>
    <property type="match status" value="1"/>
</dbReference>
<feature type="transmembrane region" description="Helical" evidence="8">
    <location>
        <begin position="135"/>
        <end position="156"/>
    </location>
</feature>
<dbReference type="OrthoDB" id="9775735at2"/>
<dbReference type="PANTHER" id="PTHR30047:SF7">
    <property type="entry name" value="HIGH-AFFINITY CHOLINE TRANSPORT PROTEIN"/>
    <property type="match status" value="1"/>
</dbReference>
<keyword evidence="5 8" id="KW-0812">Transmembrane</keyword>
<feature type="transmembrane region" description="Helical" evidence="8">
    <location>
        <begin position="185"/>
        <end position="204"/>
    </location>
</feature>
<evidence type="ECO:0000256" key="3">
    <source>
        <dbReference type="ARBA" id="ARBA00022448"/>
    </source>
</evidence>
<evidence type="ECO:0000256" key="2">
    <source>
        <dbReference type="ARBA" id="ARBA00005658"/>
    </source>
</evidence>
<keyword evidence="3" id="KW-0813">Transport</keyword>
<keyword evidence="7 8" id="KW-0472">Membrane</keyword>
<dbReference type="SMR" id="A0A6M4JNY4"/>
<evidence type="ECO:0000256" key="7">
    <source>
        <dbReference type="ARBA" id="ARBA00023136"/>
    </source>
</evidence>
<feature type="transmembrane region" description="Helical" evidence="8">
    <location>
        <begin position="45"/>
        <end position="65"/>
    </location>
</feature>
<dbReference type="KEGG" id="bsu:BSU30070"/>
<feature type="transmembrane region" description="Helical" evidence="8">
    <location>
        <begin position="85"/>
        <end position="106"/>
    </location>
</feature>
<gene>
    <name evidence="9" type="primary">opuD</name>
    <name evidence="9" type="ORF">HIR78_17475</name>
</gene>
<dbReference type="PROSITE" id="PS01303">
    <property type="entry name" value="BCCT"/>
    <property type="match status" value="1"/>
</dbReference>
<keyword evidence="6 8" id="KW-1133">Transmembrane helix</keyword>
<proteinExistence type="inferred from homology"/>
<dbReference type="NCBIfam" id="TIGR00842">
    <property type="entry name" value="bcct"/>
    <property type="match status" value="1"/>
</dbReference>
<dbReference type="RefSeq" id="WP_003229220.1">
    <property type="nucleotide sequence ID" value="NC_000964.3"/>
</dbReference>
<dbReference type="GeneID" id="937986"/>
<comment type="subcellular location">
    <subcellularLocation>
        <location evidence="1">Cell membrane</location>
        <topology evidence="1">Multi-pass membrane protein</topology>
    </subcellularLocation>
</comment>
<reference evidence="9" key="1">
    <citation type="submission" date="2020-04" db="EMBL/GenBank/DDBJ databases">
        <title>Phage recombination drives evolution of spore-forming Bacilli.</title>
        <authorList>
            <person name="Dragos A."/>
            <person name="Kovacs A.T."/>
        </authorList>
    </citation>
    <scope>NUCLEOTIDE SEQUENCE</scope>
    <source>
        <strain evidence="9">168</strain>
    </source>
</reference>
<feature type="transmembrane region" description="Helical" evidence="8">
    <location>
        <begin position="344"/>
        <end position="367"/>
    </location>
</feature>
<feature type="transmembrane region" description="Helical" evidence="8">
    <location>
        <begin position="7"/>
        <end position="25"/>
    </location>
</feature>
<keyword evidence="4" id="KW-1003">Cell membrane</keyword>
<dbReference type="InterPro" id="IPR000060">
    <property type="entry name" value="BCCT_transptr"/>
</dbReference>
<feature type="transmembrane region" description="Helical" evidence="8">
    <location>
        <begin position="466"/>
        <end position="487"/>
    </location>
</feature>
<sequence>MLKHISSVFWIVIAITAAAVLWGVISPDSLQNVSQSAQAFITDSFGWYYLLVVSLFVGFCLFLIFSPIGKIKLGKPDEKPEFGLLSWFAMLFSAGMGIGLVFYGAAEPISHYAISSPSGETETPQAFRDALRYTFFHWGLHAWAIYAIVALCIAYFQFRKGAPGLISSTLSPILGDKVNGPIGKAIDCIAVFATVVGVSTSLGLGATQINGGLNYLFGIPNAFIVQLVLIIIVTVLFLLSAWSGLGKGIKYLSNTNMVLAGLLMLFMLVVGPTVLIMNSFTDSIGQYIQNIVQMSFRLTPNDPEKREWINSWTIFYWAWWISWSPFVGIFIARVSRGRTIREFLIGVLVTPCILTFLWFSIFGVSAMDLQQKGAFNVAKLSTETMLFGTLDHYPLTMVTSILALILIAVFFITSADSATFVLGMQTSYGSLNPANSVKLSWGIIQSAMAAVLLYSGGLAALQNTAILAALPFSIVILLMIASLYQSLSKERREIKKAEKLDKPRSPRVKKAY</sequence>
<dbReference type="RefSeq" id="NP_390885.1">
    <property type="nucleotide sequence ID" value="NC_000964.3"/>
</dbReference>
<evidence type="ECO:0000256" key="6">
    <source>
        <dbReference type="ARBA" id="ARBA00022989"/>
    </source>
</evidence>
<name>A0A6M4JNY4_BACSU</name>
<dbReference type="GO" id="GO:0022857">
    <property type="term" value="F:transmembrane transporter activity"/>
    <property type="evidence" value="ECO:0007669"/>
    <property type="project" value="InterPro"/>
</dbReference>
<dbReference type="AlphaFoldDB" id="A0A6M4JNY4"/>
<evidence type="ECO:0000313" key="9">
    <source>
        <dbReference type="EMBL" id="QJP89722.1"/>
    </source>
</evidence>
<dbReference type="Pfam" id="PF02028">
    <property type="entry name" value="BCCT"/>
    <property type="match status" value="1"/>
</dbReference>
<feature type="transmembrane region" description="Helical" evidence="8">
    <location>
        <begin position="257"/>
        <end position="277"/>
    </location>
</feature>
<feature type="transmembrane region" description="Helical" evidence="8">
    <location>
        <begin position="224"/>
        <end position="245"/>
    </location>
</feature>
<accession>A0A6M4JNY4</accession>